<feature type="transmembrane region" description="Helical" evidence="10">
    <location>
        <begin position="669"/>
        <end position="686"/>
    </location>
</feature>
<dbReference type="PRINTS" id="PR00103">
    <property type="entry name" value="CAMPKINASE"/>
</dbReference>
<keyword evidence="8" id="KW-0010">Activator</keyword>
<keyword evidence="5" id="KW-0769">Symport</keyword>
<feature type="transmembrane region" description="Helical" evidence="10">
    <location>
        <begin position="616"/>
        <end position="639"/>
    </location>
</feature>
<gene>
    <name evidence="12" type="ORF">ACFOZ8_13320</name>
</gene>
<dbReference type="Gene3D" id="2.60.120.10">
    <property type="entry name" value="Jelly Rolls"/>
    <property type="match status" value="1"/>
</dbReference>
<dbReference type="InterPro" id="IPR001898">
    <property type="entry name" value="SLC13A/DASS"/>
</dbReference>
<comment type="similarity">
    <text evidence="2">Belongs to the SLC13A/DASS transporter (TC 2.A.47) family. NADC subfamily.</text>
</comment>
<comment type="caution">
    <text evidence="12">The sequence shown here is derived from an EMBL/GenBank/DDBJ whole genome shotgun (WGS) entry which is preliminary data.</text>
</comment>
<keyword evidence="7 10" id="KW-0472">Membrane</keyword>
<dbReference type="SMART" id="SM00100">
    <property type="entry name" value="cNMP"/>
    <property type="match status" value="1"/>
</dbReference>
<evidence type="ECO:0000256" key="8">
    <source>
        <dbReference type="ARBA" id="ARBA00023159"/>
    </source>
</evidence>
<feature type="transmembrane region" description="Helical" evidence="10">
    <location>
        <begin position="438"/>
        <end position="455"/>
    </location>
</feature>
<dbReference type="PROSITE" id="PS50042">
    <property type="entry name" value="CNMP_BINDING_3"/>
    <property type="match status" value="1"/>
</dbReference>
<protein>
    <recommendedName>
        <fullName evidence="3">Sodium-dependent dicarboxylate transporter SdcS</fullName>
    </recommendedName>
    <alternativeName>
        <fullName evidence="9">Na(+)/dicarboxylate symporter</fullName>
    </alternativeName>
</protein>
<dbReference type="InterPro" id="IPR000595">
    <property type="entry name" value="cNMP-bd_dom"/>
</dbReference>
<evidence type="ECO:0000256" key="7">
    <source>
        <dbReference type="ARBA" id="ARBA00023136"/>
    </source>
</evidence>
<evidence type="ECO:0000256" key="2">
    <source>
        <dbReference type="ARBA" id="ARBA00006772"/>
    </source>
</evidence>
<dbReference type="InterPro" id="IPR014710">
    <property type="entry name" value="RmlC-like_jellyroll"/>
</dbReference>
<name>A0ABV8K3N0_9BACL</name>
<evidence type="ECO:0000256" key="4">
    <source>
        <dbReference type="ARBA" id="ARBA00022692"/>
    </source>
</evidence>
<evidence type="ECO:0000256" key="5">
    <source>
        <dbReference type="ARBA" id="ARBA00022847"/>
    </source>
</evidence>
<evidence type="ECO:0000256" key="3">
    <source>
        <dbReference type="ARBA" id="ARBA00020150"/>
    </source>
</evidence>
<evidence type="ECO:0000256" key="6">
    <source>
        <dbReference type="ARBA" id="ARBA00022989"/>
    </source>
</evidence>
<dbReference type="PANTHER" id="PTHR10283">
    <property type="entry name" value="SOLUTE CARRIER FAMILY 13 MEMBER"/>
    <property type="match status" value="1"/>
</dbReference>
<reference evidence="13" key="1">
    <citation type="journal article" date="2019" name="Int. J. Syst. Evol. Microbiol.">
        <title>The Global Catalogue of Microorganisms (GCM) 10K type strain sequencing project: providing services to taxonomists for standard genome sequencing and annotation.</title>
        <authorList>
            <consortium name="The Broad Institute Genomics Platform"/>
            <consortium name="The Broad Institute Genome Sequencing Center for Infectious Disease"/>
            <person name="Wu L."/>
            <person name="Ma J."/>
        </authorList>
    </citation>
    <scope>NUCLEOTIDE SEQUENCE [LARGE SCALE GENOMIC DNA]</scope>
    <source>
        <strain evidence="13">IBRC-M 10987</strain>
    </source>
</reference>
<keyword evidence="4 10" id="KW-0812">Transmembrane</keyword>
<evidence type="ECO:0000313" key="12">
    <source>
        <dbReference type="EMBL" id="MFC4100633.1"/>
    </source>
</evidence>
<evidence type="ECO:0000259" key="11">
    <source>
        <dbReference type="PROSITE" id="PS50042"/>
    </source>
</evidence>
<feature type="transmembrane region" description="Helical" evidence="10">
    <location>
        <begin position="756"/>
        <end position="777"/>
    </location>
</feature>
<keyword evidence="5" id="KW-0813">Transport</keyword>
<evidence type="ECO:0000256" key="1">
    <source>
        <dbReference type="ARBA" id="ARBA00004141"/>
    </source>
</evidence>
<dbReference type="SUPFAM" id="SSF51206">
    <property type="entry name" value="cAMP-binding domain-like"/>
    <property type="match status" value="1"/>
</dbReference>
<keyword evidence="6 10" id="KW-1133">Transmembrane helix</keyword>
<dbReference type="PANTHER" id="PTHR10283:SF82">
    <property type="entry name" value="SOLUTE CARRIER FAMILY 13 MEMBER 2"/>
    <property type="match status" value="1"/>
</dbReference>
<feature type="transmembrane region" description="Helical" evidence="10">
    <location>
        <begin position="573"/>
        <end position="596"/>
    </location>
</feature>
<dbReference type="Gene3D" id="1.25.40.10">
    <property type="entry name" value="Tetratricopeptide repeat domain"/>
    <property type="match status" value="1"/>
</dbReference>
<feature type="transmembrane region" description="Helical" evidence="10">
    <location>
        <begin position="410"/>
        <end position="429"/>
    </location>
</feature>
<dbReference type="RefSeq" id="WP_377719284.1">
    <property type="nucleotide sequence ID" value="NZ_JBHSAM010000025.1"/>
</dbReference>
<dbReference type="CDD" id="cd00038">
    <property type="entry name" value="CAP_ED"/>
    <property type="match status" value="1"/>
</dbReference>
<feature type="domain" description="Cyclic nucleotide-binding" evidence="11">
    <location>
        <begin position="8"/>
        <end position="127"/>
    </location>
</feature>
<sequence>MKVSEIALFQGLSNVELSKLLGRLAKRRLHAGEALFEQGDFGESMFIIEHGEAQLYSQVGDTRQPLAVLGQGDSLGEMALLTGEARSATVVAISEMALYEIDRETFDRLIAEHPSISAYFIRMLSRRLTATNGQLHDTLQTKSEWVLQELEELPEPLDRIVLWLSELPAASSALIDAAFHCRMDEEYAKHPAFAKLAFHDADESAGGAGRYRIQPAFKKELSDRGLQRFGEEGKREWREEAARFYRARKQWVELAELYADAGDWPEALEAAEQAVASLEPDAGSLLLFEALRVCPPVLMGEYPSVLERWLTASKAFDPEAGLRMLEDVTACWLDQGEIERLPRLYERGADLCRQLGDNERAMTYLRMAEAAADPHDRTSARGYELTRQELAGRRSREKAERARRLAGGPWAGWVSAIAAALCVLLFVYLPPVGELSRHGMIFIGVGIAAVLLWIVNIVPDYIVALGMVLLWVLGGLVEPEQALSGFASPTWLYMIFIMALSAAITRSGILYRFSLHALKRFPPHYRGQLWGIVAGGIVLTPLIPSSSAKVSLGVPIARTLSESMGFRDRSGGAAGLGLTAMIFYGFTAPFLLTGSYTNAMAYGLVPDAPGVSWLSWALYALPGFVVFAAVMLGALGFMFRGTTAARPIEAGVLDEQLRLLGPLTKAERVSLLTVAGCIALMMLQPLHGIDGTWILMGGFAVLVLSGTLDRNAVLTGIDWPFLLFLGVAFSFANAAEALGISAALSDYLGAHMEVFVASPTLFLCAVIALSFLVTLVVRDDPAVILLVTALIPLAEKAGVDPWIAVFIILLSTDPFFFTYQSPTYLTAYYSSEERAFSHRQGQLVALFYAAAVVLVAVLSVPYWRWIGLIHPS</sequence>
<feature type="transmembrane region" description="Helical" evidence="10">
    <location>
        <begin position="490"/>
        <end position="509"/>
    </location>
</feature>
<keyword evidence="13" id="KW-1185">Reference proteome</keyword>
<dbReference type="InterPro" id="IPR011990">
    <property type="entry name" value="TPR-like_helical_dom_sf"/>
</dbReference>
<evidence type="ECO:0000256" key="10">
    <source>
        <dbReference type="SAM" id="Phobius"/>
    </source>
</evidence>
<comment type="subcellular location">
    <subcellularLocation>
        <location evidence="1">Membrane</location>
        <topology evidence="1">Multi-pass membrane protein</topology>
    </subcellularLocation>
</comment>
<dbReference type="Pfam" id="PF00027">
    <property type="entry name" value="cNMP_binding"/>
    <property type="match status" value="1"/>
</dbReference>
<evidence type="ECO:0000313" key="13">
    <source>
        <dbReference type="Proteomes" id="UP001595715"/>
    </source>
</evidence>
<feature type="transmembrane region" description="Helical" evidence="10">
    <location>
        <begin position="692"/>
        <end position="709"/>
    </location>
</feature>
<dbReference type="Pfam" id="PF00939">
    <property type="entry name" value="Na_sulph_symp"/>
    <property type="match status" value="1"/>
</dbReference>
<organism evidence="12 13">
    <name type="scientific">Paenibacillus xanthanilyticus</name>
    <dbReference type="NCBI Taxonomy" id="1783531"/>
    <lineage>
        <taxon>Bacteria</taxon>
        <taxon>Bacillati</taxon>
        <taxon>Bacillota</taxon>
        <taxon>Bacilli</taxon>
        <taxon>Bacillales</taxon>
        <taxon>Paenibacillaceae</taxon>
        <taxon>Paenibacillus</taxon>
    </lineage>
</organism>
<feature type="transmembrane region" description="Helical" evidence="10">
    <location>
        <begin position="843"/>
        <end position="863"/>
    </location>
</feature>
<accession>A0ABV8K3N0</accession>
<dbReference type="InterPro" id="IPR018488">
    <property type="entry name" value="cNMP-bd_CS"/>
</dbReference>
<dbReference type="InterPro" id="IPR018490">
    <property type="entry name" value="cNMP-bd_dom_sf"/>
</dbReference>
<dbReference type="EMBL" id="JBHSAM010000025">
    <property type="protein sequence ID" value="MFC4100633.1"/>
    <property type="molecule type" value="Genomic_DNA"/>
</dbReference>
<proteinExistence type="inferred from homology"/>
<dbReference type="PROSITE" id="PS00889">
    <property type="entry name" value="CNMP_BINDING_2"/>
    <property type="match status" value="1"/>
</dbReference>
<evidence type="ECO:0000256" key="9">
    <source>
        <dbReference type="ARBA" id="ARBA00031174"/>
    </source>
</evidence>
<feature type="transmembrane region" description="Helical" evidence="10">
    <location>
        <begin position="721"/>
        <end position="744"/>
    </location>
</feature>
<dbReference type="Proteomes" id="UP001595715">
    <property type="component" value="Unassembled WGS sequence"/>
</dbReference>